<dbReference type="EMBL" id="CP097506">
    <property type="protein sequence ID" value="URD96242.1"/>
    <property type="molecule type" value="Genomic_DNA"/>
</dbReference>
<proteinExistence type="inferred from homology"/>
<evidence type="ECO:0000256" key="5">
    <source>
        <dbReference type="SAM" id="SignalP"/>
    </source>
</evidence>
<keyword evidence="8" id="KW-1185">Reference proteome</keyword>
<dbReference type="Pfam" id="PF02941">
    <property type="entry name" value="FeThRed_A"/>
    <property type="match status" value="1"/>
</dbReference>
<evidence type="ECO:0000259" key="6">
    <source>
        <dbReference type="Pfam" id="PF02941"/>
    </source>
</evidence>
<comment type="function">
    <text evidence="3">Variable subunit of the ferredoxin-thioredoxin reductase (FTR), which catalyzes the two-electron reduction of thioredoxins by the electrons provided by reduced ferredoxin.</text>
</comment>
<gene>
    <name evidence="7" type="ORF">MUK42_29868</name>
</gene>
<feature type="chain" id="PRO_5039725034" evidence="5">
    <location>
        <begin position="29"/>
        <end position="196"/>
    </location>
</feature>
<organism evidence="7 8">
    <name type="scientific">Musa troglodytarum</name>
    <name type="common">fe'i banana</name>
    <dbReference type="NCBI Taxonomy" id="320322"/>
    <lineage>
        <taxon>Eukaryota</taxon>
        <taxon>Viridiplantae</taxon>
        <taxon>Streptophyta</taxon>
        <taxon>Embryophyta</taxon>
        <taxon>Tracheophyta</taxon>
        <taxon>Spermatophyta</taxon>
        <taxon>Magnoliopsida</taxon>
        <taxon>Liliopsida</taxon>
        <taxon>Zingiberales</taxon>
        <taxon>Musaceae</taxon>
        <taxon>Musa</taxon>
    </lineage>
</organism>
<dbReference type="Proteomes" id="UP001055439">
    <property type="component" value="Chromosome 4"/>
</dbReference>
<comment type="subunit">
    <text evidence="2">Heterodimer of subunit A (variable subunit) and subunit B (catalytic subunit). Heterodimeric FTR forms a complex with ferredoxin and thioredoxin.</text>
</comment>
<keyword evidence="1" id="KW-0560">Oxidoreductase</keyword>
<dbReference type="InterPro" id="IPR008990">
    <property type="entry name" value="Elect_transpt_acc-like_dom_sf"/>
</dbReference>
<protein>
    <submittedName>
        <fullName evidence="7">Ferredoxin-thioredoxin reductase, variable</fullName>
    </submittedName>
</protein>
<dbReference type="OrthoDB" id="1916328at2759"/>
<dbReference type="PANTHER" id="PTHR46937">
    <property type="entry name" value="FERREDOXIN-THIOREDOXIN REDUCTASE, VARIABLE CHAIN"/>
    <property type="match status" value="1"/>
</dbReference>
<dbReference type="GO" id="GO:0015979">
    <property type="term" value="P:photosynthesis"/>
    <property type="evidence" value="ECO:0007669"/>
    <property type="project" value="InterPro"/>
</dbReference>
<name>A0A9E7JVN7_9LILI</name>
<dbReference type="GO" id="GO:0016491">
    <property type="term" value="F:oxidoreductase activity"/>
    <property type="evidence" value="ECO:0007669"/>
    <property type="project" value="UniProtKB-KW"/>
</dbReference>
<dbReference type="Gene3D" id="2.30.30.50">
    <property type="match status" value="1"/>
</dbReference>
<dbReference type="AlphaFoldDB" id="A0A9E7JVN7"/>
<comment type="similarity">
    <text evidence="4">Belongs to the ferredoxin thioredoxin reductase alpha subunit family.</text>
</comment>
<dbReference type="InterPro" id="IPR044166">
    <property type="entry name" value="FTRV"/>
</dbReference>
<dbReference type="SUPFAM" id="SSF50090">
    <property type="entry name" value="Electron transport accessory proteins"/>
    <property type="match status" value="1"/>
</dbReference>
<dbReference type="InterPro" id="IPR004207">
    <property type="entry name" value="Fd_thioredoxin_Rdtase_alpha"/>
</dbReference>
<dbReference type="PANTHER" id="PTHR46937:SF4">
    <property type="entry name" value="FERREDOXIN-THIOREDOXIN REDUCTASE SUBUNIT A1, CHLOROPLASTIC"/>
    <property type="match status" value="1"/>
</dbReference>
<accession>A0A9E7JVN7</accession>
<evidence type="ECO:0000256" key="3">
    <source>
        <dbReference type="ARBA" id="ARBA00034474"/>
    </source>
</evidence>
<reference evidence="7" key="1">
    <citation type="submission" date="2022-05" db="EMBL/GenBank/DDBJ databases">
        <title>The Musa troglodytarum L. genome provides insights into the mechanism of non-climacteric behaviour and enrichment of carotenoids.</title>
        <authorList>
            <person name="Wang J."/>
        </authorList>
    </citation>
    <scope>NUCLEOTIDE SEQUENCE</scope>
    <source>
        <tissue evidence="7">Leaf</tissue>
    </source>
</reference>
<evidence type="ECO:0000313" key="7">
    <source>
        <dbReference type="EMBL" id="URD96242.1"/>
    </source>
</evidence>
<evidence type="ECO:0000256" key="1">
    <source>
        <dbReference type="ARBA" id="ARBA00023002"/>
    </source>
</evidence>
<evidence type="ECO:0000256" key="4">
    <source>
        <dbReference type="ARBA" id="ARBA00034490"/>
    </source>
</evidence>
<keyword evidence="5" id="KW-0732">Signal</keyword>
<evidence type="ECO:0000256" key="2">
    <source>
        <dbReference type="ARBA" id="ARBA00026011"/>
    </source>
</evidence>
<sequence length="196" mass="21156">MPTPTTTISTAAAAALASFLLCRSPPSAAPTSPPPLPSNASSRPGVVLAVRSLASRRLVSCQVALSSNLSSGIEMEEHLAAAMVGQRVRVKVPLKVYHVMKAPDLDLDGLEGIIKQYVGVCKGKRISANLPFKVEFEINVEGQVRPVKFFAHLKEDEFEHITASKLGMEKRDKVVQEFHDGGGVHSSFHPTFDVKE</sequence>
<feature type="domain" description="Ferredoxin thioredoxin reductase alpha chain" evidence="6">
    <location>
        <begin position="84"/>
        <end position="157"/>
    </location>
</feature>
<feature type="signal peptide" evidence="5">
    <location>
        <begin position="1"/>
        <end position="28"/>
    </location>
</feature>
<evidence type="ECO:0000313" key="8">
    <source>
        <dbReference type="Proteomes" id="UP001055439"/>
    </source>
</evidence>